<feature type="domain" description="MBG" evidence="3">
    <location>
        <begin position="754"/>
        <end position="824"/>
    </location>
</feature>
<evidence type="ECO:0000256" key="1">
    <source>
        <dbReference type="SAM" id="SignalP"/>
    </source>
</evidence>
<dbReference type="RefSeq" id="WP_147377215.1">
    <property type="nucleotide sequence ID" value="NZ_RAPN01000001.1"/>
</dbReference>
<keyword evidence="1" id="KW-0732">Signal</keyword>
<proteinExistence type="predicted"/>
<gene>
    <name evidence="4" type="ORF">BC643_2491</name>
</gene>
<dbReference type="Pfam" id="PF18676">
    <property type="entry name" value="MBG_2"/>
    <property type="match status" value="9"/>
</dbReference>
<feature type="domain" description="YDG" evidence="2">
    <location>
        <begin position="434"/>
        <end position="512"/>
    </location>
</feature>
<organism evidence="4 5">
    <name type="scientific">Mangrovibacterium diazotrophicum</name>
    <dbReference type="NCBI Taxonomy" id="1261403"/>
    <lineage>
        <taxon>Bacteria</taxon>
        <taxon>Pseudomonadati</taxon>
        <taxon>Bacteroidota</taxon>
        <taxon>Bacteroidia</taxon>
        <taxon>Marinilabiliales</taxon>
        <taxon>Prolixibacteraceae</taxon>
        <taxon>Mangrovibacterium</taxon>
    </lineage>
</organism>
<reference evidence="4 5" key="1">
    <citation type="submission" date="2018-09" db="EMBL/GenBank/DDBJ databases">
        <title>Genomic Encyclopedia of Archaeal and Bacterial Type Strains, Phase II (KMG-II): from individual species to whole genera.</title>
        <authorList>
            <person name="Goeker M."/>
        </authorList>
    </citation>
    <scope>NUCLEOTIDE SEQUENCE [LARGE SCALE GENOMIC DNA]</scope>
    <source>
        <strain evidence="4 5">DSM 27148</strain>
    </source>
</reference>
<dbReference type="EMBL" id="RAPN01000001">
    <property type="protein sequence ID" value="RKD92121.1"/>
    <property type="molecule type" value="Genomic_DNA"/>
</dbReference>
<accession>A0A419W9H2</accession>
<evidence type="ECO:0000259" key="2">
    <source>
        <dbReference type="Pfam" id="PF18657"/>
    </source>
</evidence>
<feature type="domain" description="MBG" evidence="3">
    <location>
        <begin position="831"/>
        <end position="901"/>
    </location>
</feature>
<feature type="domain" description="MBG" evidence="3">
    <location>
        <begin position="908"/>
        <end position="978"/>
    </location>
</feature>
<dbReference type="InterPro" id="IPR041286">
    <property type="entry name" value="MBG_2"/>
</dbReference>
<evidence type="ECO:0000259" key="3">
    <source>
        <dbReference type="Pfam" id="PF18676"/>
    </source>
</evidence>
<dbReference type="InterPro" id="IPR041248">
    <property type="entry name" value="YDG"/>
</dbReference>
<feature type="domain" description="MBG" evidence="3">
    <location>
        <begin position="1062"/>
        <end position="1132"/>
    </location>
</feature>
<evidence type="ECO:0000313" key="4">
    <source>
        <dbReference type="EMBL" id="RKD92121.1"/>
    </source>
</evidence>
<protein>
    <submittedName>
        <fullName evidence="4">Putative secreted protein (Por secretion system target)</fullName>
    </submittedName>
</protein>
<evidence type="ECO:0000313" key="5">
    <source>
        <dbReference type="Proteomes" id="UP000283387"/>
    </source>
</evidence>
<name>A0A419W9H2_9BACT</name>
<feature type="domain" description="MBG" evidence="3">
    <location>
        <begin position="677"/>
        <end position="747"/>
    </location>
</feature>
<feature type="domain" description="MBG" evidence="3">
    <location>
        <begin position="985"/>
        <end position="1055"/>
    </location>
</feature>
<feature type="chain" id="PRO_5019566888" evidence="1">
    <location>
        <begin position="23"/>
        <end position="1558"/>
    </location>
</feature>
<sequence length="1558" mass="161843">MKRLTSICLSLLLTLLANLTHAQFSGDFAPSNWALYSVSSYSDAYVNTSGAPTTIVFGGNDSDYGDYMSGNLYDEYWITIPSSYSDGSISFDWSFVNPDIEAFYYVVNSTETHVASYNDSGSLTIPVSPGDVFAFRIYSYDDCCGRGVLTISNFNSNAVVNSSPSFNAGSSTDLSLALNASATAINDSLAVTDTDSGDALSWTVTTAPSHGSLGGFPASATSTGSAVTPTGLTYTPTTDYSGSDSFVIQISDGTETASITVNVTIKATQAITFNAIDSKTYGDADFSLGNATTDKGLTVTYAAADPTVVSISGNTATILKAGTTQITATQAGDATYAAADTVKQTLVVNKKELTVTSAVAADKTYDGSTTATISGASLSGIVDTDVVTLGNSTSGTFAQATVGSGIAVGTSMTISGDDAANYSLTQPSLTAAITTKELTVTGAKASDKVYDGSTTATISGASLSGVVGTDAVTLANSTTGTFNQAAVGSSIVVTTTMTLSGDDAANYTLTQPSLSAVITTKSITVTADADQSKVYGESDPTFTYSVSPALVSGDNFSGGLTRAAGEDVDTYAIAQGTLTAGSNYDLTFVADNFAITQKAITVTADADQSKVYGEIDPTLTYSVAPALVTGDSFSGALTRAAGEDVDSYAIAQGTLTAGSNYDLTFVADNFSITQKAITVTANADQSKVYGETDPTFTYSVSPALVSGDSFSGALTRAAGEDVATYAIAQGTLTAGSNYVLTFVADNFAITQKAITVTADADQSKVYGESDPTLTYSVSPALVSGDSFSGALTRAAGEDVDTYAIAQGTLTAGSNYDLTFVADNFSITQKAITVTADADQSKVYGETDPTFTYSVSPALVSGDSFSGALTRAAGEDVDSYAIAQGTLTAGSNYDLTFVADNFAITQKPITVTADADQSKVYGETDPTFTYSVSPALVSGDSFTGALTRAAGEDVDSYAIAQGTLTAGSNYDLTFVADNFSITQKAITVTANADQSKVYGESDPTLTYSVSPALVTGDSFSGALTRAAGEDVDSYAIAQGTLTAGSNYDLTFVADNFSITQKPITVTADADQSKVYGETDPTFTYSVSPDLVSGDSFSGSLTRAAGEDVNTYAIAQGTLTAGTNYDLTFVADNFSITQKAITVTADASQSKVYGETDPTFTYSVSPDLVSGDSFTGELTREAGEDAGSYAIEIGTLTAGSNYDLSFVSADFVIEKAAQTISFDAIPVKHLETDDDFQLNATASSGLAVTYSYTYSADQTPAEVSEEGFVYLLTSGEVEITAMQAGDNNYLPAENVSQTLTIESSDASIHQLTIDGETYEQPEQEIYYQIDCGEEEISVTISYITEPNASSSEGSTFVIDTPVPGIYRQSITITSQDGTTQQTYLIVVEKAFNFDDIVVQKYNNVLLVNNNPDNNGGYTFVAYKWYKNGVLIGTGQYYSAGQNASNQLDPTASYSVELTTSEGEVIHTCDFSIELNSAFALTVTPNPVQAGSTVQVVTNYDDDMLSDRTIHVTNLYGTSVMQQVSASNNTSLTLPNSLAPGTYVVTTVASGVSLNAKIIVQ</sequence>
<feature type="domain" description="MBG" evidence="3">
    <location>
        <begin position="523"/>
        <end position="593"/>
    </location>
</feature>
<feature type="domain" description="YDG" evidence="2">
    <location>
        <begin position="350"/>
        <end position="427"/>
    </location>
</feature>
<dbReference type="Proteomes" id="UP000283387">
    <property type="component" value="Unassembled WGS sequence"/>
</dbReference>
<dbReference type="OrthoDB" id="1071848at2"/>
<feature type="domain" description="MBG" evidence="3">
    <location>
        <begin position="1139"/>
        <end position="1209"/>
    </location>
</feature>
<dbReference type="Pfam" id="PF18657">
    <property type="entry name" value="YDG"/>
    <property type="match status" value="2"/>
</dbReference>
<comment type="caution">
    <text evidence="4">The sequence shown here is derived from an EMBL/GenBank/DDBJ whole genome shotgun (WGS) entry which is preliminary data.</text>
</comment>
<feature type="signal peptide" evidence="1">
    <location>
        <begin position="1"/>
        <end position="22"/>
    </location>
</feature>
<dbReference type="Pfam" id="PF17963">
    <property type="entry name" value="Big_9"/>
    <property type="match status" value="1"/>
</dbReference>
<feature type="domain" description="MBG" evidence="3">
    <location>
        <begin position="600"/>
        <end position="670"/>
    </location>
</feature>
<keyword evidence="5" id="KW-1185">Reference proteome</keyword>